<organism evidence="1">
    <name type="scientific">viral metagenome</name>
    <dbReference type="NCBI Taxonomy" id="1070528"/>
    <lineage>
        <taxon>unclassified sequences</taxon>
        <taxon>metagenomes</taxon>
        <taxon>organismal metagenomes</taxon>
    </lineage>
</organism>
<proteinExistence type="predicted"/>
<comment type="caution">
    <text evidence="1">The sequence shown here is derived from an EMBL/GenBank/DDBJ whole genome shotgun (WGS) entry which is preliminary data.</text>
</comment>
<name>A0A2V0R8X5_9ZZZZ</name>
<dbReference type="EMBL" id="BDQA01000266">
    <property type="protein sequence ID" value="GBH21706.1"/>
    <property type="molecule type" value="Genomic_RNA"/>
</dbReference>
<sequence>MFSRTSVVDNTLLYAKSVAEAAIAPQQSGIRGNLPAPMSEDNVRMYSHPGAGSVTVTASTCKSAIVIFDPEASFRNGQANVQVVERDGSNAAIKVSTVNIGTASKDYISAGVISGSLSVTNSSGRDAVAGTQTHAVLYAVPKNLTTLSATQLLNAVIDKNKDSMQGVRSANDSTTSVALTNHFGTKTNLMREFATGNVVQHNRNFGRVFDGGAGSVNCFNSTWTQTGDISADLIRSAPATNAFFRTDLATGNDSPFTLATYEVSLDIQVKFRNETAAVDSAAIVLRAFAVDAAGDSIKTDSSRQSLTFGPDSDATGGDAFTVSYHIHISSDDKPIKNVYVGMPEIRGLSGALSLSNEATAKLTTYEQCSDVASRPIHVCVLDGLNDSATISISAGLSVAGVPDSDNAAISGSIANLELYDDEIISQYLKSVSRGLKHVYTQEGADWLFQTIGSWSDSPELQREVYAMKMKRFMRGVKKAGEIAKKIHKGTSEAARELMPYAEAAAPLLLASGNPAAMAAGGALTGGIETFNKMDQAGLIE</sequence>
<dbReference type="AlphaFoldDB" id="A0A2V0R8X5"/>
<protein>
    <submittedName>
        <fullName evidence="1">Uncharacterized protein</fullName>
    </submittedName>
</protein>
<reference evidence="1" key="1">
    <citation type="submission" date="2017-04" db="EMBL/GenBank/DDBJ databases">
        <title>Unveiling RNA virosphere associated with marine microorganisms.</title>
        <authorList>
            <person name="Urayama S."/>
            <person name="Takaki Y."/>
            <person name="Nishi S."/>
            <person name="Yoshida Y."/>
            <person name="Deguchi S."/>
            <person name="Takai K."/>
            <person name="Nunoura T."/>
        </authorList>
    </citation>
    <scope>NUCLEOTIDE SEQUENCE</scope>
</reference>
<accession>A0A2V0R8X5</accession>
<evidence type="ECO:0000313" key="1">
    <source>
        <dbReference type="EMBL" id="GBH21706.1"/>
    </source>
</evidence>